<dbReference type="EMBL" id="AAOJ01000004">
    <property type="protein sequence ID" value="EAS64058.1"/>
    <property type="molecule type" value="Genomic_DNA"/>
</dbReference>
<dbReference type="AlphaFoldDB" id="Q1ZPA2"/>
<dbReference type="eggNOG" id="COG1196">
    <property type="taxonomic scope" value="Bacteria"/>
</dbReference>
<dbReference type="RefSeq" id="WP_005370428.1">
    <property type="nucleotide sequence ID" value="NZ_CH902601.1"/>
</dbReference>
<sequence>MDLYKSISDKIKEIDIEKINDENKVKDFLKVFKNNLFFLNYTSNLRKDIVINEKKPSKLLPFVKVYSNKNIDYQQIRTSSSASDFVRVLLAYYISMTSSKNYPGFSVFDEPGQHSMDLTTLNNLIHLAKRQDKQFIFAISKDTKKDTNGTLNITSILDGIDVNDFNLIEIETQKCISRIS</sequence>
<gene>
    <name evidence="1" type="ORF">VAS14_17431</name>
</gene>
<evidence type="ECO:0000313" key="2">
    <source>
        <dbReference type="Proteomes" id="UP000001603"/>
    </source>
</evidence>
<organism evidence="1 2">
    <name type="scientific">Photobacterium angustum (strain S14 / CCUG 15956)</name>
    <name type="common">Vibrio sp. (strain S14 / CCUG 15956)</name>
    <dbReference type="NCBI Taxonomy" id="314292"/>
    <lineage>
        <taxon>Bacteria</taxon>
        <taxon>Pseudomonadati</taxon>
        <taxon>Pseudomonadota</taxon>
        <taxon>Gammaproteobacteria</taxon>
        <taxon>Vibrionales</taxon>
        <taxon>Vibrionaceae</taxon>
        <taxon>Photobacterium</taxon>
    </lineage>
</organism>
<dbReference type="HOGENOM" id="CLU_1494891_0_0_6"/>
<evidence type="ECO:0000313" key="1">
    <source>
        <dbReference type="EMBL" id="EAS64058.1"/>
    </source>
</evidence>
<proteinExistence type="predicted"/>
<reference evidence="1 2" key="1">
    <citation type="journal article" date="2009" name="Proc. Natl. Acad. Sci. U.S.A.">
        <title>The genomic basis of trophic strategy in marine bacteria.</title>
        <authorList>
            <person name="Lauro F.M."/>
            <person name="McDougald D."/>
            <person name="Thomas T."/>
            <person name="Williams T.J."/>
            <person name="Egan S."/>
            <person name="Rice S."/>
            <person name="DeMaere M.Z."/>
            <person name="Ting L."/>
            <person name="Ertan H."/>
            <person name="Johnson J."/>
            <person name="Ferriera S."/>
            <person name="Lapidus A."/>
            <person name="Anderson I."/>
            <person name="Kyrpides N."/>
            <person name="Munk A.C."/>
            <person name="Detter C."/>
            <person name="Han C.S."/>
            <person name="Brown M.V."/>
            <person name="Robb F.T."/>
            <person name="Kjelleberg S."/>
            <person name="Cavicchioli R."/>
        </authorList>
    </citation>
    <scope>NUCLEOTIDE SEQUENCE [LARGE SCALE GENOMIC DNA]</scope>
    <source>
        <strain evidence="1 2">S14</strain>
    </source>
</reference>
<accession>Q1ZPA2</accession>
<comment type="caution">
    <text evidence="1">The sequence shown here is derived from an EMBL/GenBank/DDBJ whole genome shotgun (WGS) entry which is preliminary data.</text>
</comment>
<dbReference type="Proteomes" id="UP000001603">
    <property type="component" value="Unassembled WGS sequence"/>
</dbReference>
<protein>
    <submittedName>
        <fullName evidence="1">Uncharacterized protein</fullName>
    </submittedName>
</protein>
<name>Q1ZPA2_PHOAS</name>
<dbReference type="OrthoDB" id="8107482at2"/>